<evidence type="ECO:0000256" key="11">
    <source>
        <dbReference type="ARBA" id="ARBA00023180"/>
    </source>
</evidence>
<evidence type="ECO:0000256" key="2">
    <source>
        <dbReference type="ARBA" id="ARBA00009592"/>
    </source>
</evidence>
<dbReference type="FunFam" id="3.80.10.10:FF:000095">
    <property type="entry name" value="LRR receptor-like serine/threonine-protein kinase GSO1"/>
    <property type="match status" value="2"/>
</dbReference>
<comment type="subcellular location">
    <subcellularLocation>
        <location evidence="1">Cell membrane</location>
        <topology evidence="1">Single-pass type I membrane protein</topology>
    </subcellularLocation>
</comment>
<dbReference type="SUPFAM" id="SSF52047">
    <property type="entry name" value="RNI-like"/>
    <property type="match status" value="1"/>
</dbReference>
<dbReference type="InterPro" id="IPR013210">
    <property type="entry name" value="LRR_N_plant-typ"/>
</dbReference>
<dbReference type="PROSITE" id="PS51450">
    <property type="entry name" value="LRR"/>
    <property type="match status" value="1"/>
</dbReference>
<accession>A0A067JS79</accession>
<keyword evidence="3" id="KW-1003">Cell membrane</keyword>
<reference evidence="15 16" key="1">
    <citation type="journal article" date="2014" name="PLoS ONE">
        <title>Global Analysis of Gene Expression Profiles in Physic Nut (Jatropha curcas L.) Seedlings Exposed to Salt Stress.</title>
        <authorList>
            <person name="Zhang L."/>
            <person name="Zhang C."/>
            <person name="Wu P."/>
            <person name="Chen Y."/>
            <person name="Li M."/>
            <person name="Jiang H."/>
            <person name="Wu G."/>
        </authorList>
    </citation>
    <scope>NUCLEOTIDE SEQUENCE [LARGE SCALE GENOMIC DNA]</scope>
    <source>
        <strain evidence="16">cv. GZQX0401</strain>
        <tissue evidence="15">Young leaves</tissue>
    </source>
</reference>
<feature type="signal peptide" evidence="13">
    <location>
        <begin position="1"/>
        <end position="26"/>
    </location>
</feature>
<evidence type="ECO:0000256" key="12">
    <source>
        <dbReference type="SAM" id="Phobius"/>
    </source>
</evidence>
<dbReference type="Pfam" id="PF00560">
    <property type="entry name" value="LRR_1"/>
    <property type="match status" value="9"/>
</dbReference>
<dbReference type="InterPro" id="IPR046956">
    <property type="entry name" value="RLP23-like"/>
</dbReference>
<keyword evidence="9 12" id="KW-0472">Membrane</keyword>
<feature type="chain" id="PRO_5001638921" description="Leucine-rich repeat-containing N-terminal plant-type domain-containing protein" evidence="13">
    <location>
        <begin position="27"/>
        <end position="1126"/>
    </location>
</feature>
<protein>
    <recommendedName>
        <fullName evidence="14">Leucine-rich repeat-containing N-terminal plant-type domain-containing protein</fullName>
    </recommendedName>
</protein>
<dbReference type="Pfam" id="PF13855">
    <property type="entry name" value="LRR_8"/>
    <property type="match status" value="1"/>
</dbReference>
<dbReference type="Proteomes" id="UP000027138">
    <property type="component" value="Unassembled WGS sequence"/>
</dbReference>
<evidence type="ECO:0000259" key="14">
    <source>
        <dbReference type="Pfam" id="PF08263"/>
    </source>
</evidence>
<evidence type="ECO:0000256" key="3">
    <source>
        <dbReference type="ARBA" id="ARBA00022475"/>
    </source>
</evidence>
<keyword evidence="5 12" id="KW-0812">Transmembrane</keyword>
<evidence type="ECO:0000256" key="10">
    <source>
        <dbReference type="ARBA" id="ARBA00023170"/>
    </source>
</evidence>
<dbReference type="InterPro" id="IPR001611">
    <property type="entry name" value="Leu-rich_rpt"/>
</dbReference>
<feature type="transmembrane region" description="Helical" evidence="12">
    <location>
        <begin position="1000"/>
        <end position="1022"/>
    </location>
</feature>
<keyword evidence="6 13" id="KW-0732">Signal</keyword>
<dbReference type="EMBL" id="KK915374">
    <property type="protein sequence ID" value="KDP22860.1"/>
    <property type="molecule type" value="Genomic_DNA"/>
</dbReference>
<evidence type="ECO:0000256" key="5">
    <source>
        <dbReference type="ARBA" id="ARBA00022692"/>
    </source>
</evidence>
<evidence type="ECO:0000256" key="1">
    <source>
        <dbReference type="ARBA" id="ARBA00004251"/>
    </source>
</evidence>
<keyword evidence="10" id="KW-0675">Receptor</keyword>
<keyword evidence="8 12" id="KW-1133">Transmembrane helix</keyword>
<keyword evidence="16" id="KW-1185">Reference proteome</keyword>
<comment type="similarity">
    <text evidence="2">Belongs to the RLP family.</text>
</comment>
<dbReference type="GO" id="GO:0005886">
    <property type="term" value="C:plasma membrane"/>
    <property type="evidence" value="ECO:0007669"/>
    <property type="project" value="UniProtKB-SubCell"/>
</dbReference>
<feature type="domain" description="Leucine-rich repeat-containing N-terminal plant-type" evidence="14">
    <location>
        <begin position="33"/>
        <end position="73"/>
    </location>
</feature>
<dbReference type="InterPro" id="IPR003591">
    <property type="entry name" value="Leu-rich_rpt_typical-subtyp"/>
</dbReference>
<dbReference type="SUPFAM" id="SSF52058">
    <property type="entry name" value="L domain-like"/>
    <property type="match status" value="3"/>
</dbReference>
<keyword evidence="4" id="KW-0433">Leucine-rich repeat</keyword>
<sequence>MKVPFFTWFLLLSLLTILFEIDVALVSGVCQSDQQSLLVQLSKSLSFNQTKSSKLVNWNSSADCCDWAGVTCDEDGLGRVIGLNLSNESISGGLDTANALFSLEYLQHLDLSYNNFNTSLPERFANLTSVSSLNLSNAGFVGQIPEAISRMISLVFLDLSSNIYFSGNKSMKLENPNLATLVQGLTLLKELHLDGLNLSAQGDEWCQALSTSLPHLQVLSLSNCFLSGPIHTSLAKLQSLSIIRLDNNNLSAPVPDFFANFSNLRILRFSSCDLQGTFPANVFKVSTLEILDLSYNQELEGNLPDSLHNSSLKTLVLSNTKFSGSLPESVGALVNLSRIELGSCSFTGAIPSSMANLTQLIYLDFSSNMFTGHIPSFQKSKTIFYVDLSHNRLSGEIPFTHWEGHQNLSYIDLRNNSLSGSIPSSLFAIPSLQKVQLSLNQLGGQLPDLSNVSLSLLDTLDLSSNKLEGLIPNRFFDLKRLNVLLLSSNKFNGTIQLDRIQKLSNLTRLDLSYNYVTVESAASSSLSSYPQLNTLKLASCNLSKFPDLSNQSKLIMLDLSENQITGLVPRWIWKVGNGSPVYLNLSHNHLDGLERPYSIPSLAVLDLHSNRLKGRIPNPPPFVTYVDYSNNKFASVIPDDIGKNLLVAIFFSLSNNRLTGVIPKSICNATSLQVLDLSNNDLNGELPACLIERSENLGVLNLRRNRFNSSIPNNFPRNCKLKTLDVSGNLLEGPVPQSLINCAILEVLDLGSNKINDGFPCLLRNISSLRALVLRNNAFQGSLHCPQKAVKWSKLQIVDIASNKFSGPLPNTVLTKWKAMMQDGNETHDHLKFEVLRLDHLYYQDSITVTSKGLEMNLVKILTVFTCIDVSNNKFEGRIPEKLGQLNALYVLNLSRNALEGQIPPSLGNISHLESLDLSDNNLTGVIPEQLANLNFLSVLNLSHNMLFGKIPRSTQLQTFSEDSFADNAGLCGAPLSDNCSDTNASPTEQQKNPRNEFDWQFIVPGIGFGLGAGAVVAPLMFSKKLNKCYDRQIDKILKVLLPMLGLIYYASDDWRIAPEETFEEDATDDDDDDEEEYDFGGRYCVFCTKLDITRKRAIHDPKCTCHHSSPISFTSSSSLSSSASS</sequence>
<evidence type="ECO:0000313" key="15">
    <source>
        <dbReference type="EMBL" id="KDP22860.1"/>
    </source>
</evidence>
<dbReference type="Pfam" id="PF08263">
    <property type="entry name" value="LRRNT_2"/>
    <property type="match status" value="1"/>
</dbReference>
<proteinExistence type="inferred from homology"/>
<evidence type="ECO:0000313" key="16">
    <source>
        <dbReference type="Proteomes" id="UP000027138"/>
    </source>
</evidence>
<dbReference type="PRINTS" id="PR00019">
    <property type="entry name" value="LEURICHRPT"/>
</dbReference>
<name>A0A067JS79_JATCU</name>
<evidence type="ECO:0000256" key="6">
    <source>
        <dbReference type="ARBA" id="ARBA00022729"/>
    </source>
</evidence>
<evidence type="ECO:0000256" key="7">
    <source>
        <dbReference type="ARBA" id="ARBA00022737"/>
    </source>
</evidence>
<evidence type="ECO:0000256" key="8">
    <source>
        <dbReference type="ARBA" id="ARBA00022989"/>
    </source>
</evidence>
<dbReference type="PANTHER" id="PTHR48061">
    <property type="entry name" value="LEUCINE-RICH REPEAT RECEPTOR PROTEIN KINASE EMS1-LIKE-RELATED"/>
    <property type="match status" value="1"/>
</dbReference>
<evidence type="ECO:0000256" key="9">
    <source>
        <dbReference type="ARBA" id="ARBA00023136"/>
    </source>
</evidence>
<dbReference type="FunFam" id="3.80.10.10:FF:000111">
    <property type="entry name" value="LRR receptor-like serine/threonine-protein kinase ERECTA"/>
    <property type="match status" value="1"/>
</dbReference>
<evidence type="ECO:0000256" key="4">
    <source>
        <dbReference type="ARBA" id="ARBA00022614"/>
    </source>
</evidence>
<gene>
    <name evidence="15" type="ORF">JCGZ_00447</name>
</gene>
<organism evidence="15 16">
    <name type="scientific">Jatropha curcas</name>
    <name type="common">Barbados nut</name>
    <dbReference type="NCBI Taxonomy" id="180498"/>
    <lineage>
        <taxon>Eukaryota</taxon>
        <taxon>Viridiplantae</taxon>
        <taxon>Streptophyta</taxon>
        <taxon>Embryophyta</taxon>
        <taxon>Tracheophyta</taxon>
        <taxon>Spermatophyta</taxon>
        <taxon>Magnoliopsida</taxon>
        <taxon>eudicotyledons</taxon>
        <taxon>Gunneridae</taxon>
        <taxon>Pentapetalae</taxon>
        <taxon>rosids</taxon>
        <taxon>fabids</taxon>
        <taxon>Malpighiales</taxon>
        <taxon>Euphorbiaceae</taxon>
        <taxon>Crotonoideae</taxon>
        <taxon>Jatropheae</taxon>
        <taxon>Jatropha</taxon>
    </lineage>
</organism>
<evidence type="ECO:0000256" key="13">
    <source>
        <dbReference type="SAM" id="SignalP"/>
    </source>
</evidence>
<keyword evidence="11" id="KW-0325">Glycoprotein</keyword>
<dbReference type="InterPro" id="IPR032675">
    <property type="entry name" value="LRR_dom_sf"/>
</dbReference>
<dbReference type="PANTHER" id="PTHR48061:SF2">
    <property type="entry name" value="RECEPTOR LIKE PROTEIN 30-LIKE"/>
    <property type="match status" value="1"/>
</dbReference>
<dbReference type="FunFam" id="3.80.10.10:FF:001678">
    <property type="entry name" value="Calmodulin-binding receptor kinase CaMRLK"/>
    <property type="match status" value="1"/>
</dbReference>
<dbReference type="OrthoDB" id="1394818at2759"/>
<dbReference type="Gene3D" id="3.80.10.10">
    <property type="entry name" value="Ribonuclease Inhibitor"/>
    <property type="match status" value="3"/>
</dbReference>
<keyword evidence="7" id="KW-0677">Repeat</keyword>
<dbReference type="SMART" id="SM00369">
    <property type="entry name" value="LRR_TYP"/>
    <property type="match status" value="9"/>
</dbReference>
<dbReference type="AlphaFoldDB" id="A0A067JS79"/>